<proteinExistence type="predicted"/>
<dbReference type="InterPro" id="IPR050194">
    <property type="entry name" value="Glycosyltransferase_grp1"/>
</dbReference>
<keyword evidence="1" id="KW-0472">Membrane</keyword>
<name>A0A4S8HX64_9BACT</name>
<keyword evidence="2" id="KW-0808">Transferase</keyword>
<dbReference type="Proteomes" id="UP000306918">
    <property type="component" value="Unassembled WGS sequence"/>
</dbReference>
<dbReference type="RefSeq" id="WP_136577491.1">
    <property type="nucleotide sequence ID" value="NZ_STFF01000003.1"/>
</dbReference>
<evidence type="ECO:0000256" key="1">
    <source>
        <dbReference type="SAM" id="Phobius"/>
    </source>
</evidence>
<dbReference type="PANTHER" id="PTHR45947:SF3">
    <property type="entry name" value="SULFOQUINOVOSYL TRANSFERASE SQD2"/>
    <property type="match status" value="1"/>
</dbReference>
<evidence type="ECO:0000313" key="3">
    <source>
        <dbReference type="Proteomes" id="UP000306918"/>
    </source>
</evidence>
<keyword evidence="3" id="KW-1185">Reference proteome</keyword>
<keyword evidence="1" id="KW-0812">Transmembrane</keyword>
<dbReference type="GO" id="GO:0016757">
    <property type="term" value="F:glycosyltransferase activity"/>
    <property type="evidence" value="ECO:0007669"/>
    <property type="project" value="TreeGrafter"/>
</dbReference>
<dbReference type="CDD" id="cd03801">
    <property type="entry name" value="GT4_PimA-like"/>
    <property type="match status" value="1"/>
</dbReference>
<comment type="caution">
    <text evidence="2">The sequence shown here is derived from an EMBL/GenBank/DDBJ whole genome shotgun (WGS) entry which is preliminary data.</text>
</comment>
<dbReference type="OrthoDB" id="1116389at2"/>
<dbReference type="AlphaFoldDB" id="A0A4S8HX64"/>
<evidence type="ECO:0000313" key="2">
    <source>
        <dbReference type="EMBL" id="THU39359.1"/>
    </source>
</evidence>
<sequence length="392" mass="45898">MARFLFYDDKLINLMMQDEKPCGGAAVQTYGWIRGLMEEGQEVYVMTDVNGKGVLKEECRNIKLVPMYERNRGVRWLRWLYYRLPYNYKKMKAIKPDYLYVSIPGWTSFLIGIICHLLKIKFIQRISNDNQLDKRFRKDHSVVHQFLLFCGFRLSDHILCQNNFQLLNIKKKFPGKSAIKLFNPLYVNHETPVEGDHSGHYIAWLGIYRRQKNLKLLYQIASLLKKEQFLIAGKEGAHCDEETSFYLEKLKQLPNVKFSGFLHRTEVIPFLANARFLLNTSYYEGFSNTFLEALSVGTPVLSNINVNPDGIISKNNLGIIYNDVFDLCRQHAAITPELHQLMSENAREYVAHNHGYRLLSRRLLRYLSEADVTKARRRKRRLAQLTDQTTQE</sequence>
<dbReference type="PANTHER" id="PTHR45947">
    <property type="entry name" value="SULFOQUINOVOSYL TRANSFERASE SQD2"/>
    <property type="match status" value="1"/>
</dbReference>
<dbReference type="SUPFAM" id="SSF53756">
    <property type="entry name" value="UDP-Glycosyltransferase/glycogen phosphorylase"/>
    <property type="match status" value="1"/>
</dbReference>
<dbReference type="Gene3D" id="3.40.50.2000">
    <property type="entry name" value="Glycogen Phosphorylase B"/>
    <property type="match status" value="2"/>
</dbReference>
<organism evidence="2 3">
    <name type="scientific">Niastella caeni</name>
    <dbReference type="NCBI Taxonomy" id="2569763"/>
    <lineage>
        <taxon>Bacteria</taxon>
        <taxon>Pseudomonadati</taxon>
        <taxon>Bacteroidota</taxon>
        <taxon>Chitinophagia</taxon>
        <taxon>Chitinophagales</taxon>
        <taxon>Chitinophagaceae</taxon>
        <taxon>Niastella</taxon>
    </lineage>
</organism>
<reference evidence="2 3" key="1">
    <citation type="submission" date="2019-04" db="EMBL/GenBank/DDBJ databases">
        <title>Niastella caeni sp. nov., isolated from activated sludge.</title>
        <authorList>
            <person name="Sheng M."/>
        </authorList>
    </citation>
    <scope>NUCLEOTIDE SEQUENCE [LARGE SCALE GENOMIC DNA]</scope>
    <source>
        <strain evidence="2 3">HX-2-15</strain>
    </source>
</reference>
<keyword evidence="1" id="KW-1133">Transmembrane helix</keyword>
<dbReference type="Pfam" id="PF13692">
    <property type="entry name" value="Glyco_trans_1_4"/>
    <property type="match status" value="1"/>
</dbReference>
<accession>A0A4S8HX64</accession>
<feature type="transmembrane region" description="Helical" evidence="1">
    <location>
        <begin position="98"/>
        <end position="118"/>
    </location>
</feature>
<dbReference type="EMBL" id="STFF01000003">
    <property type="protein sequence ID" value="THU39359.1"/>
    <property type="molecule type" value="Genomic_DNA"/>
</dbReference>
<gene>
    <name evidence="2" type="ORF">FAM09_12675</name>
</gene>
<protein>
    <submittedName>
        <fullName evidence="2">Glycosyltransferase family 4 protein</fullName>
    </submittedName>
</protein>